<evidence type="ECO:0000259" key="1">
    <source>
        <dbReference type="Pfam" id="PF02036"/>
    </source>
</evidence>
<dbReference type="PANTHER" id="PTHR10094">
    <property type="entry name" value="STEROL CARRIER PROTEIN 2 SCP-2 FAMILY PROTEIN"/>
    <property type="match status" value="1"/>
</dbReference>
<name>A0A9X3ISN4_9GAMM</name>
<keyword evidence="3" id="KW-1185">Reference proteome</keyword>
<dbReference type="PANTHER" id="PTHR10094:SF25">
    <property type="entry name" value="SCP2 STEROL-BINDING DOMAIN-CONTAINING PROTEIN 1"/>
    <property type="match status" value="1"/>
</dbReference>
<feature type="domain" description="SCP2" evidence="1">
    <location>
        <begin position="17"/>
        <end position="102"/>
    </location>
</feature>
<dbReference type="AlphaFoldDB" id="A0A9X3ISN4"/>
<dbReference type="SUPFAM" id="SSF55718">
    <property type="entry name" value="SCP-like"/>
    <property type="match status" value="1"/>
</dbReference>
<accession>A0A9X3ISN4</accession>
<dbReference type="Pfam" id="PF02036">
    <property type="entry name" value="SCP2"/>
    <property type="match status" value="1"/>
</dbReference>
<dbReference type="GO" id="GO:0005829">
    <property type="term" value="C:cytosol"/>
    <property type="evidence" value="ECO:0007669"/>
    <property type="project" value="TreeGrafter"/>
</dbReference>
<dbReference type="Gene3D" id="3.30.1050.10">
    <property type="entry name" value="SCP2 sterol-binding domain"/>
    <property type="match status" value="1"/>
</dbReference>
<reference evidence="2" key="1">
    <citation type="submission" date="2022-11" db="EMBL/GenBank/DDBJ databases">
        <title>Parathalassolutuus dongxingensis gen. nov., sp. nov., a novel member of family Oceanospirillaceae isolated from a coastal shrimp pond in Guangxi, China.</title>
        <authorList>
            <person name="Chen H."/>
        </authorList>
    </citation>
    <scope>NUCLEOTIDE SEQUENCE</scope>
    <source>
        <strain evidence="2">G-43</strain>
    </source>
</reference>
<dbReference type="InterPro" id="IPR036527">
    <property type="entry name" value="SCP2_sterol-bd_dom_sf"/>
</dbReference>
<sequence>MTSVADIINILNARFNSEAAADMDSVFQFEIEDGDTYHIIVKEGACAVVEGEHDDPDVTLVMNTETLAGIASGETSGMQAFMAGQLRVEGDMMLATRISDLFPS</sequence>
<dbReference type="EMBL" id="JAPNOA010000026">
    <property type="protein sequence ID" value="MCY0965435.1"/>
    <property type="molecule type" value="Genomic_DNA"/>
</dbReference>
<dbReference type="InterPro" id="IPR003033">
    <property type="entry name" value="SCP2_sterol-bd_dom"/>
</dbReference>
<dbReference type="RefSeq" id="WP_283173646.1">
    <property type="nucleotide sequence ID" value="NZ_JAPNOA010000026.1"/>
</dbReference>
<evidence type="ECO:0000313" key="3">
    <source>
        <dbReference type="Proteomes" id="UP001150830"/>
    </source>
</evidence>
<comment type="caution">
    <text evidence="2">The sequence shown here is derived from an EMBL/GenBank/DDBJ whole genome shotgun (WGS) entry which is preliminary data.</text>
</comment>
<organism evidence="2 3">
    <name type="scientific">Parathalassolituus penaei</name>
    <dbReference type="NCBI Taxonomy" id="2997323"/>
    <lineage>
        <taxon>Bacteria</taxon>
        <taxon>Pseudomonadati</taxon>
        <taxon>Pseudomonadota</taxon>
        <taxon>Gammaproteobacteria</taxon>
        <taxon>Oceanospirillales</taxon>
        <taxon>Oceanospirillaceae</taxon>
        <taxon>Parathalassolituus</taxon>
    </lineage>
</organism>
<proteinExistence type="predicted"/>
<dbReference type="Proteomes" id="UP001150830">
    <property type="component" value="Unassembled WGS sequence"/>
</dbReference>
<evidence type="ECO:0000313" key="2">
    <source>
        <dbReference type="EMBL" id="MCY0965435.1"/>
    </source>
</evidence>
<gene>
    <name evidence="2" type="ORF">OUO13_09570</name>
</gene>
<protein>
    <submittedName>
        <fullName evidence="2">SCP2 sterol-binding domain-containing protein</fullName>
    </submittedName>
</protein>